<dbReference type="SMART" id="SM00882">
    <property type="entry name" value="CoA_trans"/>
    <property type="match status" value="1"/>
</dbReference>
<dbReference type="InterPro" id="IPR004165">
    <property type="entry name" value="CoA_trans_fam_I"/>
</dbReference>
<dbReference type="SUPFAM" id="SSF100950">
    <property type="entry name" value="NagB/RpiA/CoA transferase-like"/>
    <property type="match status" value="1"/>
</dbReference>
<dbReference type="Pfam" id="PF01144">
    <property type="entry name" value="CoA_trans"/>
    <property type="match status" value="1"/>
</dbReference>
<evidence type="ECO:0000256" key="1">
    <source>
        <dbReference type="ARBA" id="ARBA00007047"/>
    </source>
</evidence>
<accession>A0ABR8PQU0</accession>
<dbReference type="PANTHER" id="PTHR13707:SF60">
    <property type="entry name" value="ACETATE COA-TRANSFERASE SUBUNIT ALPHA"/>
    <property type="match status" value="1"/>
</dbReference>
<organism evidence="3 4">
    <name type="scientific">Clostridium cibarium</name>
    <dbReference type="NCBI Taxonomy" id="2762247"/>
    <lineage>
        <taxon>Bacteria</taxon>
        <taxon>Bacillati</taxon>
        <taxon>Bacillota</taxon>
        <taxon>Clostridia</taxon>
        <taxon>Eubacteriales</taxon>
        <taxon>Clostridiaceae</taxon>
        <taxon>Clostridium</taxon>
    </lineage>
</organism>
<dbReference type="InterPro" id="IPR012791">
    <property type="entry name" value="3-oxoacid_CoA-transf_B"/>
</dbReference>
<dbReference type="GO" id="GO:0016740">
    <property type="term" value="F:transferase activity"/>
    <property type="evidence" value="ECO:0007669"/>
    <property type="project" value="UniProtKB-KW"/>
</dbReference>
<sequence length="233" mass="25121">MINDKKLAKEIIAKRVAEELESGQLVNLGIGIPTLVANYIPADKEIFIESENGIVGMGSAPAPGNEDNDITDAGGQYTTIVQSGSFIDSSTSFSLIRGGHVDVTVLGALEVDEHGNLSNWIIPSKLVPGMGGAMDLVTGSKKVIVAMQHTGKGKPKILKKCRLPLTAKSKVNLIVTELCVIEVTDRGLLLKEINKETTINEVQSLTEAELIIPEYVKVMLTNYYIYTSTEKHA</sequence>
<dbReference type="EMBL" id="JACSRA010000005">
    <property type="protein sequence ID" value="MBD7910550.1"/>
    <property type="molecule type" value="Genomic_DNA"/>
</dbReference>
<dbReference type="NCBIfam" id="TIGR02428">
    <property type="entry name" value="pcaJ_scoB_fam"/>
    <property type="match status" value="1"/>
</dbReference>
<dbReference type="PANTHER" id="PTHR13707">
    <property type="entry name" value="KETOACID-COENZYME A TRANSFERASE"/>
    <property type="match status" value="1"/>
</dbReference>
<gene>
    <name evidence="3" type="ORF">H9661_04170</name>
</gene>
<evidence type="ECO:0000256" key="2">
    <source>
        <dbReference type="ARBA" id="ARBA00022679"/>
    </source>
</evidence>
<reference evidence="3 4" key="1">
    <citation type="submission" date="2020-08" db="EMBL/GenBank/DDBJ databases">
        <title>A Genomic Blueprint of the Chicken Gut Microbiome.</title>
        <authorList>
            <person name="Gilroy R."/>
            <person name="Ravi A."/>
            <person name="Getino M."/>
            <person name="Pursley I."/>
            <person name="Horton D.L."/>
            <person name="Alikhan N.-F."/>
            <person name="Baker D."/>
            <person name="Gharbi K."/>
            <person name="Hall N."/>
            <person name="Watson M."/>
            <person name="Adriaenssens E.M."/>
            <person name="Foster-Nyarko E."/>
            <person name="Jarju S."/>
            <person name="Secka A."/>
            <person name="Antonio M."/>
            <person name="Oren A."/>
            <person name="Chaudhuri R."/>
            <person name="La Ragione R.M."/>
            <person name="Hildebrand F."/>
            <person name="Pallen M.J."/>
        </authorList>
    </citation>
    <scope>NUCLEOTIDE SEQUENCE [LARGE SCALE GENOMIC DNA]</scope>
    <source>
        <strain evidence="3 4">Sa3CVN1</strain>
    </source>
</reference>
<dbReference type="Proteomes" id="UP000627781">
    <property type="component" value="Unassembled WGS sequence"/>
</dbReference>
<evidence type="ECO:0000313" key="3">
    <source>
        <dbReference type="EMBL" id="MBD7910550.1"/>
    </source>
</evidence>
<keyword evidence="2 3" id="KW-0808">Transferase</keyword>
<evidence type="ECO:0000313" key="4">
    <source>
        <dbReference type="Proteomes" id="UP000627781"/>
    </source>
</evidence>
<name>A0ABR8PQU0_9CLOT</name>
<dbReference type="RefSeq" id="WP_143315461.1">
    <property type="nucleotide sequence ID" value="NZ_JACSRA010000005.1"/>
</dbReference>
<comment type="caution">
    <text evidence="3">The sequence shown here is derived from an EMBL/GenBank/DDBJ whole genome shotgun (WGS) entry which is preliminary data.</text>
</comment>
<protein>
    <submittedName>
        <fullName evidence="3">CoA transferase subunit B</fullName>
    </submittedName>
</protein>
<dbReference type="Gene3D" id="3.40.1080.10">
    <property type="entry name" value="Glutaconate Coenzyme A-transferase"/>
    <property type="match status" value="1"/>
</dbReference>
<proteinExistence type="inferred from homology"/>
<keyword evidence="4" id="KW-1185">Reference proteome</keyword>
<dbReference type="InterPro" id="IPR037171">
    <property type="entry name" value="NagB/RpiA_transferase-like"/>
</dbReference>
<comment type="similarity">
    <text evidence="1">Belongs to the 3-oxoacid CoA-transferase subunit B family.</text>
</comment>